<dbReference type="InterPro" id="IPR039422">
    <property type="entry name" value="MarR/SlyA-like"/>
</dbReference>
<evidence type="ECO:0000256" key="1">
    <source>
        <dbReference type="ARBA" id="ARBA00023015"/>
    </source>
</evidence>
<keyword evidence="3" id="KW-0804">Transcription</keyword>
<keyword evidence="1" id="KW-0805">Transcription regulation</keyword>
<feature type="region of interest" description="Disordered" evidence="4">
    <location>
        <begin position="149"/>
        <end position="171"/>
    </location>
</feature>
<dbReference type="Pfam" id="PF01047">
    <property type="entry name" value="MarR"/>
    <property type="match status" value="1"/>
</dbReference>
<sequence>MRVDHERDDLIRQISDTQRALGRVFAQDRSSPLFSSNLTMRQLKVVILLACTGSASGQDLATNLGVGLATVTGIVDRLIGHGLVTRHEDPHDRRVRRVELTDQGRALVEQINDVGLRHYRRIMQHLDIDTLRTLADITTKIADIAAELPPWDDDDTQRIPAQTDPGRTAAR</sequence>
<dbReference type="Proteomes" id="UP001597368">
    <property type="component" value="Unassembled WGS sequence"/>
</dbReference>
<dbReference type="SMART" id="SM00347">
    <property type="entry name" value="HTH_MARR"/>
    <property type="match status" value="1"/>
</dbReference>
<dbReference type="PROSITE" id="PS01117">
    <property type="entry name" value="HTH_MARR_1"/>
    <property type="match status" value="1"/>
</dbReference>
<evidence type="ECO:0000256" key="4">
    <source>
        <dbReference type="SAM" id="MobiDB-lite"/>
    </source>
</evidence>
<comment type="caution">
    <text evidence="6">The sequence shown here is derived from an EMBL/GenBank/DDBJ whole genome shotgun (WGS) entry which is preliminary data.</text>
</comment>
<dbReference type="PROSITE" id="PS50995">
    <property type="entry name" value="HTH_MARR_2"/>
    <property type="match status" value="1"/>
</dbReference>
<dbReference type="InterPro" id="IPR036388">
    <property type="entry name" value="WH-like_DNA-bd_sf"/>
</dbReference>
<evidence type="ECO:0000256" key="3">
    <source>
        <dbReference type="ARBA" id="ARBA00023163"/>
    </source>
</evidence>
<keyword evidence="2" id="KW-0238">DNA-binding</keyword>
<keyword evidence="7" id="KW-1185">Reference proteome</keyword>
<dbReference type="Gene3D" id="1.10.10.10">
    <property type="entry name" value="Winged helix-like DNA-binding domain superfamily/Winged helix DNA-binding domain"/>
    <property type="match status" value="1"/>
</dbReference>
<dbReference type="RefSeq" id="WP_379572473.1">
    <property type="nucleotide sequence ID" value="NZ_JBHUFV010000020.1"/>
</dbReference>
<name>A0ABW4STE8_9ACTN</name>
<organism evidence="6 7">
    <name type="scientific">Nonomuraea mangrovi</name>
    <dbReference type="NCBI Taxonomy" id="2316207"/>
    <lineage>
        <taxon>Bacteria</taxon>
        <taxon>Bacillati</taxon>
        <taxon>Actinomycetota</taxon>
        <taxon>Actinomycetes</taxon>
        <taxon>Streptosporangiales</taxon>
        <taxon>Streptosporangiaceae</taxon>
        <taxon>Nonomuraea</taxon>
    </lineage>
</organism>
<dbReference type="PANTHER" id="PTHR33164">
    <property type="entry name" value="TRANSCRIPTIONAL REGULATOR, MARR FAMILY"/>
    <property type="match status" value="1"/>
</dbReference>
<dbReference type="InterPro" id="IPR023187">
    <property type="entry name" value="Tscrpt_reg_MarR-type_CS"/>
</dbReference>
<reference evidence="7" key="1">
    <citation type="journal article" date="2019" name="Int. J. Syst. Evol. Microbiol.">
        <title>The Global Catalogue of Microorganisms (GCM) 10K type strain sequencing project: providing services to taxonomists for standard genome sequencing and annotation.</title>
        <authorList>
            <consortium name="The Broad Institute Genomics Platform"/>
            <consortium name="The Broad Institute Genome Sequencing Center for Infectious Disease"/>
            <person name="Wu L."/>
            <person name="Ma J."/>
        </authorList>
    </citation>
    <scope>NUCLEOTIDE SEQUENCE [LARGE SCALE GENOMIC DNA]</scope>
    <source>
        <strain evidence="7">ICMP 6774ER</strain>
    </source>
</reference>
<gene>
    <name evidence="6" type="ORF">ACFSKW_13100</name>
</gene>
<dbReference type="InterPro" id="IPR000835">
    <property type="entry name" value="HTH_MarR-typ"/>
</dbReference>
<dbReference type="EMBL" id="JBHUFV010000020">
    <property type="protein sequence ID" value="MFD1932413.1"/>
    <property type="molecule type" value="Genomic_DNA"/>
</dbReference>
<evidence type="ECO:0000313" key="6">
    <source>
        <dbReference type="EMBL" id="MFD1932413.1"/>
    </source>
</evidence>
<dbReference type="PRINTS" id="PR00598">
    <property type="entry name" value="HTHMARR"/>
</dbReference>
<evidence type="ECO:0000313" key="7">
    <source>
        <dbReference type="Proteomes" id="UP001597368"/>
    </source>
</evidence>
<protein>
    <submittedName>
        <fullName evidence="6">MarR family winged helix-turn-helix transcriptional regulator</fullName>
    </submittedName>
</protein>
<proteinExistence type="predicted"/>
<evidence type="ECO:0000259" key="5">
    <source>
        <dbReference type="PROSITE" id="PS50995"/>
    </source>
</evidence>
<accession>A0ABW4STE8</accession>
<dbReference type="InterPro" id="IPR036390">
    <property type="entry name" value="WH_DNA-bd_sf"/>
</dbReference>
<evidence type="ECO:0000256" key="2">
    <source>
        <dbReference type="ARBA" id="ARBA00023125"/>
    </source>
</evidence>
<dbReference type="SUPFAM" id="SSF46785">
    <property type="entry name" value="Winged helix' DNA-binding domain"/>
    <property type="match status" value="1"/>
</dbReference>
<feature type="domain" description="HTH marR-type" evidence="5">
    <location>
        <begin position="7"/>
        <end position="143"/>
    </location>
</feature>
<dbReference type="PANTHER" id="PTHR33164:SF43">
    <property type="entry name" value="HTH-TYPE TRANSCRIPTIONAL REPRESSOR YETL"/>
    <property type="match status" value="1"/>
</dbReference>